<evidence type="ECO:0008006" key="4">
    <source>
        <dbReference type="Google" id="ProtNLM"/>
    </source>
</evidence>
<proteinExistence type="predicted"/>
<dbReference type="AlphaFoldDB" id="A0ABD3FBQ1"/>
<comment type="caution">
    <text evidence="2">The sequence shown here is derived from an EMBL/GenBank/DDBJ whole genome shotgun (WGS) entry which is preliminary data.</text>
</comment>
<organism evidence="2 3">
    <name type="scientific">Phytophthora oleae</name>
    <dbReference type="NCBI Taxonomy" id="2107226"/>
    <lineage>
        <taxon>Eukaryota</taxon>
        <taxon>Sar</taxon>
        <taxon>Stramenopiles</taxon>
        <taxon>Oomycota</taxon>
        <taxon>Peronosporomycetes</taxon>
        <taxon>Peronosporales</taxon>
        <taxon>Peronosporaceae</taxon>
        <taxon>Phytophthora</taxon>
    </lineage>
</organism>
<dbReference type="SUPFAM" id="SSF48403">
    <property type="entry name" value="Ankyrin repeat"/>
    <property type="match status" value="1"/>
</dbReference>
<sequence>MMPHIGSATAKTRQTLTIKQGPLHFSVDMVRLLLQKQADLNKANEEDTPLIAAAVEGYVEAVRVLLDNGDEVEKRCKYGKYRRCEPHCRSSGRGAAAWSLLASC</sequence>
<reference evidence="2 3" key="1">
    <citation type="submission" date="2024-09" db="EMBL/GenBank/DDBJ databases">
        <title>Genome sequencing and assembly of Phytophthora oleae, isolate VK10A, causative agent of rot of olive drupes.</title>
        <authorList>
            <person name="Conti Taguali S."/>
            <person name="Riolo M."/>
            <person name="La Spada F."/>
            <person name="Cacciola S.O."/>
            <person name="Dionisio G."/>
        </authorList>
    </citation>
    <scope>NUCLEOTIDE SEQUENCE [LARGE SCALE GENOMIC DNA]</scope>
    <source>
        <strain evidence="2 3">VK10A</strain>
    </source>
</reference>
<dbReference type="EMBL" id="JBIMZQ010000024">
    <property type="protein sequence ID" value="KAL3664193.1"/>
    <property type="molecule type" value="Genomic_DNA"/>
</dbReference>
<dbReference type="SMART" id="SM00248">
    <property type="entry name" value="ANK"/>
    <property type="match status" value="2"/>
</dbReference>
<gene>
    <name evidence="2" type="ORF">V7S43_010522</name>
</gene>
<dbReference type="InterPro" id="IPR036770">
    <property type="entry name" value="Ankyrin_rpt-contain_sf"/>
</dbReference>
<dbReference type="PROSITE" id="PS50088">
    <property type="entry name" value="ANK_REPEAT"/>
    <property type="match status" value="1"/>
</dbReference>
<keyword evidence="1" id="KW-0040">ANK repeat</keyword>
<dbReference type="Proteomes" id="UP001632037">
    <property type="component" value="Unassembled WGS sequence"/>
</dbReference>
<keyword evidence="3" id="KW-1185">Reference proteome</keyword>
<accession>A0ABD3FBQ1</accession>
<dbReference type="PROSITE" id="PS50297">
    <property type="entry name" value="ANK_REP_REGION"/>
    <property type="match status" value="1"/>
</dbReference>
<protein>
    <recommendedName>
        <fullName evidence="4">Ankyrin repeat protein</fullName>
    </recommendedName>
</protein>
<evidence type="ECO:0000313" key="2">
    <source>
        <dbReference type="EMBL" id="KAL3664193.1"/>
    </source>
</evidence>
<dbReference type="Gene3D" id="1.25.40.20">
    <property type="entry name" value="Ankyrin repeat-containing domain"/>
    <property type="match status" value="1"/>
</dbReference>
<evidence type="ECO:0000256" key="1">
    <source>
        <dbReference type="PROSITE-ProRule" id="PRU00023"/>
    </source>
</evidence>
<evidence type="ECO:0000313" key="3">
    <source>
        <dbReference type="Proteomes" id="UP001632037"/>
    </source>
</evidence>
<feature type="repeat" description="ANK" evidence="1">
    <location>
        <begin position="45"/>
        <end position="77"/>
    </location>
</feature>
<dbReference type="InterPro" id="IPR002110">
    <property type="entry name" value="Ankyrin_rpt"/>
</dbReference>
<dbReference type="Pfam" id="PF12796">
    <property type="entry name" value="Ank_2"/>
    <property type="match status" value="1"/>
</dbReference>
<name>A0ABD3FBQ1_9STRA</name>